<organism evidence="1 2">
    <name type="scientific">Paraferrimonas sedimenticola</name>
    <dbReference type="NCBI Taxonomy" id="375674"/>
    <lineage>
        <taxon>Bacteria</taxon>
        <taxon>Pseudomonadati</taxon>
        <taxon>Pseudomonadota</taxon>
        <taxon>Gammaproteobacteria</taxon>
        <taxon>Alteromonadales</taxon>
        <taxon>Ferrimonadaceae</taxon>
        <taxon>Paraferrimonas</taxon>
    </lineage>
</organism>
<keyword evidence="2" id="KW-1185">Reference proteome</keyword>
<dbReference type="Proteomes" id="UP001161422">
    <property type="component" value="Unassembled WGS sequence"/>
</dbReference>
<dbReference type="PROSITE" id="PS51257">
    <property type="entry name" value="PROKAR_LIPOPROTEIN"/>
    <property type="match status" value="1"/>
</dbReference>
<protein>
    <recommendedName>
        <fullName evidence="3">Orphan protein</fullName>
    </recommendedName>
</protein>
<reference evidence="1" key="1">
    <citation type="journal article" date="2014" name="Int. J. Syst. Evol. Microbiol.">
        <title>Complete genome sequence of Corynebacterium casei LMG S-19264T (=DSM 44701T), isolated from a smear-ripened cheese.</title>
        <authorList>
            <consortium name="US DOE Joint Genome Institute (JGI-PGF)"/>
            <person name="Walter F."/>
            <person name="Albersmeier A."/>
            <person name="Kalinowski J."/>
            <person name="Ruckert C."/>
        </authorList>
    </citation>
    <scope>NUCLEOTIDE SEQUENCE</scope>
    <source>
        <strain evidence="1">NBRC 101628</strain>
    </source>
</reference>
<reference evidence="1" key="2">
    <citation type="submission" date="2023-01" db="EMBL/GenBank/DDBJ databases">
        <title>Draft genome sequence of Paraferrimonas sedimenticola strain NBRC 101628.</title>
        <authorList>
            <person name="Sun Q."/>
            <person name="Mori K."/>
        </authorList>
    </citation>
    <scope>NUCLEOTIDE SEQUENCE</scope>
    <source>
        <strain evidence="1">NBRC 101628</strain>
    </source>
</reference>
<comment type="caution">
    <text evidence="1">The sequence shown here is derived from an EMBL/GenBank/DDBJ whole genome shotgun (WGS) entry which is preliminary data.</text>
</comment>
<dbReference type="EMBL" id="BSNC01000001">
    <property type="protein sequence ID" value="GLP95149.1"/>
    <property type="molecule type" value="Genomic_DNA"/>
</dbReference>
<accession>A0AA37RTQ9</accession>
<sequence>MKNIVLMTMLALLCACGGSNDDGSSKATYSSCKIISSQALMAADRDKDLSQCWNAPGNGYESQGDALQWCEKQINSYISNNYLIGHTVTYAVESTYCK</sequence>
<dbReference type="AlphaFoldDB" id="A0AA37RTQ9"/>
<gene>
    <name evidence="1" type="ORF">GCM10007895_04550</name>
</gene>
<evidence type="ECO:0000313" key="2">
    <source>
        <dbReference type="Proteomes" id="UP001161422"/>
    </source>
</evidence>
<name>A0AA37RTQ9_9GAMM</name>
<evidence type="ECO:0000313" key="1">
    <source>
        <dbReference type="EMBL" id="GLP95149.1"/>
    </source>
</evidence>
<evidence type="ECO:0008006" key="3">
    <source>
        <dbReference type="Google" id="ProtNLM"/>
    </source>
</evidence>
<proteinExistence type="predicted"/>